<evidence type="ECO:0000313" key="8">
    <source>
        <dbReference type="Proteomes" id="UP000184499"/>
    </source>
</evidence>
<dbReference type="OMA" id="NDEHAGM"/>
<gene>
    <name evidence="7" type="ORF">ASPBRDRAFT_182537</name>
</gene>
<evidence type="ECO:0000313" key="7">
    <source>
        <dbReference type="EMBL" id="OJJ69522.1"/>
    </source>
</evidence>
<dbReference type="GO" id="GO:0042148">
    <property type="term" value="P:DNA strand invasion"/>
    <property type="evidence" value="ECO:0007669"/>
    <property type="project" value="TreeGrafter"/>
</dbReference>
<feature type="domain" description="Bromodomain associated" evidence="6">
    <location>
        <begin position="52"/>
        <end position="129"/>
    </location>
</feature>
<feature type="region of interest" description="Disordered" evidence="5">
    <location>
        <begin position="529"/>
        <end position="548"/>
    </location>
</feature>
<dbReference type="Pfam" id="PF07524">
    <property type="entry name" value="Bromo_TP"/>
    <property type="match status" value="1"/>
</dbReference>
<dbReference type="InterPro" id="IPR006565">
    <property type="entry name" value="BTP"/>
</dbReference>
<feature type="region of interest" description="Disordered" evidence="5">
    <location>
        <begin position="229"/>
        <end position="248"/>
    </location>
</feature>
<dbReference type="Pfam" id="PF10406">
    <property type="entry name" value="TAF8_C"/>
    <property type="match status" value="1"/>
</dbReference>
<protein>
    <recommendedName>
        <fullName evidence="6">Bromodomain associated domain-containing protein</fullName>
    </recommendedName>
</protein>
<dbReference type="VEuPathDB" id="FungiDB:ASPBRDRAFT_182537"/>
<proteinExistence type="predicted"/>
<dbReference type="RefSeq" id="XP_067476771.1">
    <property type="nucleotide sequence ID" value="XM_067619974.1"/>
</dbReference>
<evidence type="ECO:0000256" key="1">
    <source>
        <dbReference type="ARBA" id="ARBA00004123"/>
    </source>
</evidence>
<dbReference type="GO" id="GO:0005657">
    <property type="term" value="C:replication fork"/>
    <property type="evidence" value="ECO:0007669"/>
    <property type="project" value="InterPro"/>
</dbReference>
<dbReference type="Gene3D" id="3.40.50.300">
    <property type="entry name" value="P-loop containing nucleotide triphosphate hydrolases"/>
    <property type="match status" value="1"/>
</dbReference>
<evidence type="ECO:0000256" key="4">
    <source>
        <dbReference type="ARBA" id="ARBA00023242"/>
    </source>
</evidence>
<evidence type="ECO:0000256" key="5">
    <source>
        <dbReference type="SAM" id="MobiDB-lite"/>
    </source>
</evidence>
<dbReference type="Proteomes" id="UP000184499">
    <property type="component" value="Unassembled WGS sequence"/>
</dbReference>
<dbReference type="PANTHER" id="PTHR46644">
    <property type="entry name" value="DNA REPAIR PROTEIN XRCC2"/>
    <property type="match status" value="1"/>
</dbReference>
<dbReference type="CDD" id="cd08049">
    <property type="entry name" value="TAF8"/>
    <property type="match status" value="1"/>
</dbReference>
<comment type="subcellular location">
    <subcellularLocation>
        <location evidence="1">Nucleus</location>
    </subcellularLocation>
</comment>
<accession>A0A1L9UCX9</accession>
<keyword evidence="3" id="KW-0804">Transcription</keyword>
<keyword evidence="4" id="KW-0539">Nucleus</keyword>
<dbReference type="GO" id="GO:0033063">
    <property type="term" value="C:Rad51B-Rad51C-Rad51D-XRCC2 complex"/>
    <property type="evidence" value="ECO:0007669"/>
    <property type="project" value="InterPro"/>
</dbReference>
<dbReference type="GO" id="GO:0000724">
    <property type="term" value="P:double-strand break repair via homologous recombination"/>
    <property type="evidence" value="ECO:0007669"/>
    <property type="project" value="InterPro"/>
</dbReference>
<dbReference type="GO" id="GO:0046982">
    <property type="term" value="F:protein heterodimerization activity"/>
    <property type="evidence" value="ECO:0007669"/>
    <property type="project" value="InterPro"/>
</dbReference>
<dbReference type="InterPro" id="IPR019473">
    <property type="entry name" value="TFIID_su8_C"/>
</dbReference>
<feature type="compositionally biased region" description="Polar residues" evidence="5">
    <location>
        <begin position="1"/>
        <end position="15"/>
    </location>
</feature>
<dbReference type="CDD" id="cd00076">
    <property type="entry name" value="HFD_SF"/>
    <property type="match status" value="1"/>
</dbReference>
<evidence type="ECO:0000259" key="6">
    <source>
        <dbReference type="SMART" id="SM00576"/>
    </source>
</evidence>
<evidence type="ECO:0000256" key="3">
    <source>
        <dbReference type="ARBA" id="ARBA00023163"/>
    </source>
</evidence>
<dbReference type="CDD" id="cd19490">
    <property type="entry name" value="XRCC2"/>
    <property type="match status" value="1"/>
</dbReference>
<dbReference type="GeneID" id="93572462"/>
<dbReference type="InterPro" id="IPR027417">
    <property type="entry name" value="P-loop_NTPase"/>
</dbReference>
<keyword evidence="8" id="KW-1185">Reference proteome</keyword>
<dbReference type="InterPro" id="IPR009072">
    <property type="entry name" value="Histone-fold"/>
</dbReference>
<dbReference type="GO" id="GO:0005815">
    <property type="term" value="C:microtubule organizing center"/>
    <property type="evidence" value="ECO:0007669"/>
    <property type="project" value="TreeGrafter"/>
</dbReference>
<dbReference type="InterPro" id="IPR030547">
    <property type="entry name" value="XRCC2"/>
</dbReference>
<sequence>MVSSEPTLKRSSSSLPEGPDAPDVKRTKRPYHHHHRLQSPVAPALPEPAIVDEACIDHVLNRSIGQYLQECGFDIADPAALDAFRRVTEEYLLRFASYVRQAMLSSRRIQPIPQDFEYALKRQSVPVGDLLPHVKRHPNIEPIPTLLPSPPPEEDSFKTLPSLGPQLSGEDDRVHNAHIPKHFPDFPSKHTYRHTPVFTEREQDPRIIRERATEDGRHGEEALRKLARAAFKDNNSGSSVRDKKQWGRRAESMDGMFEKTVRALAKKIQKPAATPGSAGPMEIDSGAGADTEVKPSRSKLGLNIELPPIINCERDLWRRAPTSGSRRSEENKLSGAKDTPDMSRVDSWLHHAKELLCAARLRSSSSFAILIGSQAVVSTVNPPAHLTRSNCYLPPKQPHNGLTIHHAGFRNPLLRRIAGVLNHLHQLAFLQLDRAAFATLLLEVLGDDIDVLWKGLGGENGNKRSHGDEFHLLYGSVRKLLHDLRNLSHGIASNDALRPRLGVQVLDDLLDVFTTPAHAAQDMHQELHVPQDHSGDAQGADVHDSEGELPAQEEHINDEHAGMHSLPMVIFNRTEPVLEISSKLSAAGKTHLMYYLAAIAILPSVFSGIPLDGHESAVIFIDTDGRFDAERLRTVLRGIVLSRIDTTAQEASGTLFEADNKAIEDMLVSSLQHVHVFRPQSSSALLATLQHLDAYILNLTRHLSSTRPVHTIYLDSASAFLWQDKLQDEIARVEDIGRVDANPEHERTQKQRFQLSDLYAAFVAELKRLQQLLGCMVVYTTTVQGRFPGARGSGNPAYTPSGPYDLYTPGPSVPKAPSFGPALPAPWGRFPTLRVVVQRDAVRPFPPTMTAQNAQRGASRRQEVVTRGRFSGWVNEWRREEWPRRVLEGLNQHHGGKFAFRIGGHGVGID</sequence>
<keyword evidence="2" id="KW-0805">Transcription regulation</keyword>
<feature type="region of interest" description="Disordered" evidence="5">
    <location>
        <begin position="1"/>
        <end position="43"/>
    </location>
</feature>
<dbReference type="OrthoDB" id="2193813at2759"/>
<organism evidence="7 8">
    <name type="scientific">Aspergillus brasiliensis (strain CBS 101740 / IMI 381727 / IBT 21946)</name>
    <dbReference type="NCBI Taxonomy" id="767769"/>
    <lineage>
        <taxon>Eukaryota</taxon>
        <taxon>Fungi</taxon>
        <taxon>Dikarya</taxon>
        <taxon>Ascomycota</taxon>
        <taxon>Pezizomycotina</taxon>
        <taxon>Eurotiomycetes</taxon>
        <taxon>Eurotiomycetidae</taxon>
        <taxon>Eurotiales</taxon>
        <taxon>Aspergillaceae</taxon>
        <taxon>Aspergillus</taxon>
        <taxon>Aspergillus subgen. Circumdati</taxon>
    </lineage>
</organism>
<feature type="region of interest" description="Disordered" evidence="5">
    <location>
        <begin position="321"/>
        <end position="341"/>
    </location>
</feature>
<dbReference type="SUPFAM" id="SSF52540">
    <property type="entry name" value="P-loop containing nucleoside triphosphate hydrolases"/>
    <property type="match status" value="1"/>
</dbReference>
<dbReference type="GO" id="GO:0000400">
    <property type="term" value="F:four-way junction DNA binding"/>
    <property type="evidence" value="ECO:0007669"/>
    <property type="project" value="TreeGrafter"/>
</dbReference>
<dbReference type="AlphaFoldDB" id="A0A1L9UCX9"/>
<dbReference type="Gene3D" id="1.10.20.10">
    <property type="entry name" value="Histone, subunit A"/>
    <property type="match status" value="1"/>
</dbReference>
<feature type="region of interest" description="Disordered" evidence="5">
    <location>
        <begin position="269"/>
        <end position="294"/>
    </location>
</feature>
<name>A0A1L9UCX9_ASPBC</name>
<dbReference type="SMART" id="SM00576">
    <property type="entry name" value="BTP"/>
    <property type="match status" value="1"/>
</dbReference>
<reference evidence="8" key="1">
    <citation type="journal article" date="2017" name="Genome Biol.">
        <title>Comparative genomics reveals high biological diversity and specific adaptations in the industrially and medically important fungal genus Aspergillus.</title>
        <authorList>
            <person name="de Vries R.P."/>
            <person name="Riley R."/>
            <person name="Wiebenga A."/>
            <person name="Aguilar-Osorio G."/>
            <person name="Amillis S."/>
            <person name="Uchima C.A."/>
            <person name="Anderluh G."/>
            <person name="Asadollahi M."/>
            <person name="Askin M."/>
            <person name="Barry K."/>
            <person name="Battaglia E."/>
            <person name="Bayram O."/>
            <person name="Benocci T."/>
            <person name="Braus-Stromeyer S.A."/>
            <person name="Caldana C."/>
            <person name="Canovas D."/>
            <person name="Cerqueira G.C."/>
            <person name="Chen F."/>
            <person name="Chen W."/>
            <person name="Choi C."/>
            <person name="Clum A."/>
            <person name="Dos Santos R.A."/>
            <person name="Damasio A.R."/>
            <person name="Diallinas G."/>
            <person name="Emri T."/>
            <person name="Fekete E."/>
            <person name="Flipphi M."/>
            <person name="Freyberg S."/>
            <person name="Gallo A."/>
            <person name="Gournas C."/>
            <person name="Habgood R."/>
            <person name="Hainaut M."/>
            <person name="Harispe M.L."/>
            <person name="Henrissat B."/>
            <person name="Hilden K.S."/>
            <person name="Hope R."/>
            <person name="Hossain A."/>
            <person name="Karabika E."/>
            <person name="Karaffa L."/>
            <person name="Karanyi Z."/>
            <person name="Krasevec N."/>
            <person name="Kuo A."/>
            <person name="Kusch H."/>
            <person name="LaButti K."/>
            <person name="Lagendijk E.L."/>
            <person name="Lapidus A."/>
            <person name="Levasseur A."/>
            <person name="Lindquist E."/>
            <person name="Lipzen A."/>
            <person name="Logrieco A.F."/>
            <person name="MacCabe A."/>
            <person name="Maekelae M.R."/>
            <person name="Malavazi I."/>
            <person name="Melin P."/>
            <person name="Meyer V."/>
            <person name="Mielnichuk N."/>
            <person name="Miskei M."/>
            <person name="Molnar A.P."/>
            <person name="Mule G."/>
            <person name="Ngan C.Y."/>
            <person name="Orejas M."/>
            <person name="Orosz E."/>
            <person name="Ouedraogo J.P."/>
            <person name="Overkamp K.M."/>
            <person name="Park H.-S."/>
            <person name="Perrone G."/>
            <person name="Piumi F."/>
            <person name="Punt P.J."/>
            <person name="Ram A.F."/>
            <person name="Ramon A."/>
            <person name="Rauscher S."/>
            <person name="Record E."/>
            <person name="Riano-Pachon D.M."/>
            <person name="Robert V."/>
            <person name="Roehrig J."/>
            <person name="Ruller R."/>
            <person name="Salamov A."/>
            <person name="Salih N.S."/>
            <person name="Samson R.A."/>
            <person name="Sandor E."/>
            <person name="Sanguinetti M."/>
            <person name="Schuetze T."/>
            <person name="Sepcic K."/>
            <person name="Shelest E."/>
            <person name="Sherlock G."/>
            <person name="Sophianopoulou V."/>
            <person name="Squina F.M."/>
            <person name="Sun H."/>
            <person name="Susca A."/>
            <person name="Todd R.B."/>
            <person name="Tsang A."/>
            <person name="Unkles S.E."/>
            <person name="van de Wiele N."/>
            <person name="van Rossen-Uffink D."/>
            <person name="Oliveira J.V."/>
            <person name="Vesth T.C."/>
            <person name="Visser J."/>
            <person name="Yu J.-H."/>
            <person name="Zhou M."/>
            <person name="Andersen M.R."/>
            <person name="Archer D.B."/>
            <person name="Baker S.E."/>
            <person name="Benoit I."/>
            <person name="Brakhage A.A."/>
            <person name="Braus G.H."/>
            <person name="Fischer R."/>
            <person name="Frisvad J.C."/>
            <person name="Goldman G.H."/>
            <person name="Houbraken J."/>
            <person name="Oakley B."/>
            <person name="Pocsi I."/>
            <person name="Scazzocchio C."/>
            <person name="Seiboth B."/>
            <person name="vanKuyk P.A."/>
            <person name="Wortman J."/>
            <person name="Dyer P.S."/>
            <person name="Grigoriev I.V."/>
        </authorList>
    </citation>
    <scope>NUCLEOTIDE SEQUENCE [LARGE SCALE GENOMIC DNA]</scope>
    <source>
        <strain evidence="8">CBS 101740 / IMI 381727 / IBT 21946</strain>
    </source>
</reference>
<dbReference type="PANTHER" id="PTHR46644:SF2">
    <property type="entry name" value="DNA REPAIR PROTEIN XRCC2"/>
    <property type="match status" value="1"/>
</dbReference>
<dbReference type="EMBL" id="KV878688">
    <property type="protein sequence ID" value="OJJ69522.1"/>
    <property type="molecule type" value="Genomic_DNA"/>
</dbReference>
<dbReference type="STRING" id="767769.A0A1L9UCX9"/>
<feature type="compositionally biased region" description="Basic residues" evidence="5">
    <location>
        <begin position="26"/>
        <end position="37"/>
    </location>
</feature>
<evidence type="ECO:0000256" key="2">
    <source>
        <dbReference type="ARBA" id="ARBA00023015"/>
    </source>
</evidence>